<evidence type="ECO:0000256" key="5">
    <source>
        <dbReference type="SAM" id="MobiDB-lite"/>
    </source>
</evidence>
<dbReference type="AlphaFoldDB" id="A0A1Y3AT06"/>
<gene>
    <name evidence="7" type="ORF">BLA29_010978</name>
</gene>
<evidence type="ECO:0000256" key="1">
    <source>
        <dbReference type="ARBA" id="ARBA00004123"/>
    </source>
</evidence>
<dbReference type="InterPro" id="IPR039722">
    <property type="entry name" value="Upf3"/>
</dbReference>
<sequence>MDEEQFLKVIAPLPPNNEFYYVNGDLNLGEFAFSRAYIKFINIEDLLIFKEKYDDYIFIDSKGNEYPAIVEYAPMQKLPRRLNSMNIKKDTKVNTIEDDPDFIAFKEGLEAIQNGTAVIQQQQPTITNAEPSSEEIVENKTESKENNHQIPPLVEYLNKKRLEKIKIKEEKKRKRDELKKKKKDEIRMKKLEQKKETEQKKSNQPEQSTK</sequence>
<feature type="non-terminal residue" evidence="7">
    <location>
        <position position="210"/>
    </location>
</feature>
<evidence type="ECO:0000256" key="4">
    <source>
        <dbReference type="ARBA" id="ARBA00023242"/>
    </source>
</evidence>
<feature type="region of interest" description="Disordered" evidence="5">
    <location>
        <begin position="170"/>
        <end position="210"/>
    </location>
</feature>
<keyword evidence="8" id="KW-1185">Reference proteome</keyword>
<comment type="caution">
    <text evidence="7">The sequence shown here is derived from an EMBL/GenBank/DDBJ whole genome shotgun (WGS) entry which is preliminary data.</text>
</comment>
<keyword evidence="3" id="KW-0866">Nonsense-mediated mRNA decay</keyword>
<dbReference type="GO" id="GO:0005730">
    <property type="term" value="C:nucleolus"/>
    <property type="evidence" value="ECO:0007669"/>
    <property type="project" value="TreeGrafter"/>
</dbReference>
<dbReference type="InterPro" id="IPR035979">
    <property type="entry name" value="RBD_domain_sf"/>
</dbReference>
<dbReference type="OrthoDB" id="18087at2759"/>
<proteinExistence type="inferred from homology"/>
<feature type="region of interest" description="Disordered" evidence="5">
    <location>
        <begin position="122"/>
        <end position="155"/>
    </location>
</feature>
<comment type="similarity">
    <text evidence="2">Belongs to the RENT3 family.</text>
</comment>
<dbReference type="Proteomes" id="UP000194236">
    <property type="component" value="Unassembled WGS sequence"/>
</dbReference>
<evidence type="ECO:0000313" key="7">
    <source>
        <dbReference type="EMBL" id="OTF70305.1"/>
    </source>
</evidence>
<dbReference type="SUPFAM" id="SSF54928">
    <property type="entry name" value="RNA-binding domain, RBD"/>
    <property type="match status" value="1"/>
</dbReference>
<feature type="compositionally biased region" description="Polar residues" evidence="5">
    <location>
        <begin position="122"/>
        <end position="131"/>
    </location>
</feature>
<feature type="compositionally biased region" description="Basic and acidic residues" evidence="5">
    <location>
        <begin position="137"/>
        <end position="147"/>
    </location>
</feature>
<protein>
    <submittedName>
        <fullName evidence="7">Smg-4/UPF3-like protein</fullName>
    </submittedName>
</protein>
<dbReference type="GO" id="GO:0000184">
    <property type="term" value="P:nuclear-transcribed mRNA catabolic process, nonsense-mediated decay"/>
    <property type="evidence" value="ECO:0007669"/>
    <property type="project" value="UniProtKB-KW"/>
</dbReference>
<organism evidence="7 8">
    <name type="scientific">Euroglyphus maynei</name>
    <name type="common">Mayne's house dust mite</name>
    <dbReference type="NCBI Taxonomy" id="6958"/>
    <lineage>
        <taxon>Eukaryota</taxon>
        <taxon>Metazoa</taxon>
        <taxon>Ecdysozoa</taxon>
        <taxon>Arthropoda</taxon>
        <taxon>Chelicerata</taxon>
        <taxon>Arachnida</taxon>
        <taxon>Acari</taxon>
        <taxon>Acariformes</taxon>
        <taxon>Sarcoptiformes</taxon>
        <taxon>Astigmata</taxon>
        <taxon>Psoroptidia</taxon>
        <taxon>Analgoidea</taxon>
        <taxon>Pyroglyphidae</taxon>
        <taxon>Pyroglyphinae</taxon>
        <taxon>Euroglyphus</taxon>
    </lineage>
</organism>
<accession>A0A1Y3AT06</accession>
<dbReference type="GO" id="GO:0005737">
    <property type="term" value="C:cytoplasm"/>
    <property type="evidence" value="ECO:0007669"/>
    <property type="project" value="TreeGrafter"/>
</dbReference>
<comment type="subcellular location">
    <subcellularLocation>
        <location evidence="1">Nucleus</location>
    </subcellularLocation>
</comment>
<dbReference type="EMBL" id="MUJZ01066307">
    <property type="protein sequence ID" value="OTF70305.1"/>
    <property type="molecule type" value="Genomic_DNA"/>
</dbReference>
<evidence type="ECO:0000256" key="3">
    <source>
        <dbReference type="ARBA" id="ARBA00023161"/>
    </source>
</evidence>
<dbReference type="Gene3D" id="3.30.70.330">
    <property type="match status" value="1"/>
</dbReference>
<dbReference type="Pfam" id="PF03467">
    <property type="entry name" value="Smg4_UPF3"/>
    <property type="match status" value="1"/>
</dbReference>
<keyword evidence="4" id="KW-0539">Nucleus</keyword>
<dbReference type="InterPro" id="IPR012677">
    <property type="entry name" value="Nucleotide-bd_a/b_plait_sf"/>
</dbReference>
<dbReference type="GO" id="GO:0003729">
    <property type="term" value="F:mRNA binding"/>
    <property type="evidence" value="ECO:0007669"/>
    <property type="project" value="TreeGrafter"/>
</dbReference>
<evidence type="ECO:0000313" key="8">
    <source>
        <dbReference type="Proteomes" id="UP000194236"/>
    </source>
</evidence>
<reference evidence="7 8" key="1">
    <citation type="submission" date="2017-03" db="EMBL/GenBank/DDBJ databases">
        <title>Genome Survey of Euroglyphus maynei.</title>
        <authorList>
            <person name="Arlian L.G."/>
            <person name="Morgan M.S."/>
            <person name="Rider S.D."/>
        </authorList>
    </citation>
    <scope>NUCLEOTIDE SEQUENCE [LARGE SCALE GENOMIC DNA]</scope>
    <source>
        <strain evidence="7">Arlian Lab</strain>
        <tissue evidence="7">Whole body</tissue>
    </source>
</reference>
<name>A0A1Y3AT06_EURMA</name>
<evidence type="ECO:0000259" key="6">
    <source>
        <dbReference type="Pfam" id="PF03467"/>
    </source>
</evidence>
<dbReference type="PANTHER" id="PTHR13112">
    <property type="entry name" value="UPF3 REGULATOR OF NONSENSE TRANSCRIPTS-LIKE PROTEIN"/>
    <property type="match status" value="1"/>
</dbReference>
<dbReference type="GO" id="GO:0045727">
    <property type="term" value="P:positive regulation of translation"/>
    <property type="evidence" value="ECO:0007669"/>
    <property type="project" value="TreeGrafter"/>
</dbReference>
<dbReference type="PANTHER" id="PTHR13112:SF0">
    <property type="entry name" value="FI21285P1"/>
    <property type="match status" value="1"/>
</dbReference>
<dbReference type="CDD" id="cd12455">
    <property type="entry name" value="RRM_like_Smg4_UPF3"/>
    <property type="match status" value="1"/>
</dbReference>
<dbReference type="InterPro" id="IPR005120">
    <property type="entry name" value="UPF3_dom"/>
</dbReference>
<evidence type="ECO:0000256" key="2">
    <source>
        <dbReference type="ARBA" id="ARBA00005991"/>
    </source>
</evidence>
<feature type="domain" description="UPF3" evidence="6">
    <location>
        <begin position="1"/>
        <end position="161"/>
    </location>
</feature>